<proteinExistence type="predicted"/>
<reference evidence="2 3" key="1">
    <citation type="submission" date="2019-10" db="EMBL/GenBank/DDBJ databases">
        <authorList>
            <person name="Palmer J.M."/>
        </authorList>
    </citation>
    <scope>NUCLEOTIDE SEQUENCE [LARGE SCALE GENOMIC DNA]</scope>
    <source>
        <strain evidence="2 3">TWF730</strain>
    </source>
</reference>
<keyword evidence="1" id="KW-0812">Transmembrane</keyword>
<evidence type="ECO:0000313" key="2">
    <source>
        <dbReference type="EMBL" id="KAK6338415.1"/>
    </source>
</evidence>
<keyword evidence="1" id="KW-0472">Membrane</keyword>
<evidence type="ECO:0000256" key="1">
    <source>
        <dbReference type="SAM" id="Phobius"/>
    </source>
</evidence>
<evidence type="ECO:0000313" key="3">
    <source>
        <dbReference type="Proteomes" id="UP001373714"/>
    </source>
</evidence>
<dbReference type="EMBL" id="JAVHNS010000012">
    <property type="protein sequence ID" value="KAK6338415.1"/>
    <property type="molecule type" value="Genomic_DNA"/>
</dbReference>
<sequence length="105" mass="11735">MFSLLTACRRIIQPPNTHGYNTRRMYVKGVDQVLAKWRTMKLYIGGLGALMLGKIVLDFTLVMKLPVFEAHLNEMRRDIALIKGKMLGIPVSGEVLGVPPPGSKR</sequence>
<keyword evidence="3" id="KW-1185">Reference proteome</keyword>
<name>A0AAV9UA62_9PEZI</name>
<dbReference type="AlphaFoldDB" id="A0AAV9UA62"/>
<protein>
    <submittedName>
        <fullName evidence="2">Uncharacterized protein</fullName>
    </submittedName>
</protein>
<feature type="transmembrane region" description="Helical" evidence="1">
    <location>
        <begin position="42"/>
        <end position="67"/>
    </location>
</feature>
<keyword evidence="1" id="KW-1133">Transmembrane helix</keyword>
<accession>A0AAV9UA62</accession>
<dbReference type="Proteomes" id="UP001373714">
    <property type="component" value="Unassembled WGS sequence"/>
</dbReference>
<comment type="caution">
    <text evidence="2">The sequence shown here is derived from an EMBL/GenBank/DDBJ whole genome shotgun (WGS) entry which is preliminary data.</text>
</comment>
<gene>
    <name evidence="2" type="ORF">TWF730_002477</name>
</gene>
<organism evidence="2 3">
    <name type="scientific">Orbilia blumenaviensis</name>
    <dbReference type="NCBI Taxonomy" id="1796055"/>
    <lineage>
        <taxon>Eukaryota</taxon>
        <taxon>Fungi</taxon>
        <taxon>Dikarya</taxon>
        <taxon>Ascomycota</taxon>
        <taxon>Pezizomycotina</taxon>
        <taxon>Orbiliomycetes</taxon>
        <taxon>Orbiliales</taxon>
        <taxon>Orbiliaceae</taxon>
        <taxon>Orbilia</taxon>
    </lineage>
</organism>